<feature type="domain" description="4Fe-4S ferredoxin-type" evidence="11">
    <location>
        <begin position="141"/>
        <end position="171"/>
    </location>
</feature>
<keyword evidence="8 10" id="KW-0408">Iron</keyword>
<feature type="domain" description="4Fe-4S ferredoxin-type" evidence="11">
    <location>
        <begin position="95"/>
        <end position="125"/>
    </location>
</feature>
<evidence type="ECO:0000256" key="9">
    <source>
        <dbReference type="ARBA" id="ARBA00023014"/>
    </source>
</evidence>
<gene>
    <name evidence="12" type="ORF">HWN36_06150</name>
</gene>
<dbReference type="Gene3D" id="3.50.50.60">
    <property type="entry name" value="FAD/NAD(P)-binding domain"/>
    <property type="match status" value="3"/>
</dbReference>
<evidence type="ECO:0000259" key="11">
    <source>
        <dbReference type="PROSITE" id="PS51379"/>
    </source>
</evidence>
<dbReference type="Proteomes" id="UP000570823">
    <property type="component" value="Unassembled WGS sequence"/>
</dbReference>
<keyword evidence="6 10" id="KW-0274">FAD</keyword>
<comment type="function">
    <text evidence="10">Part of a complex that catalyzes the reversible reduction of CoM-S-S-CoB to the thiol-coenzymes H-S-CoM (coenzyme M) and H-S-CoB (coenzyme B).</text>
</comment>
<dbReference type="PROSITE" id="PS00198">
    <property type="entry name" value="4FE4S_FER_1"/>
    <property type="match status" value="2"/>
</dbReference>
<comment type="cofactor">
    <cofactor evidence="10">
        <name>[4Fe-4S] cluster</name>
        <dbReference type="ChEBI" id="CHEBI:49883"/>
    </cofactor>
</comment>
<dbReference type="PANTHER" id="PTHR43498">
    <property type="entry name" value="FERREDOXIN:COB-COM HETERODISULFIDE REDUCTASE SUBUNIT A"/>
    <property type="match status" value="1"/>
</dbReference>
<protein>
    <recommendedName>
        <fullName evidence="10">CoB--CoM heterodisulfide reductase iron-sulfur subunit A</fullName>
        <ecNumber evidence="10">1.8.-.-</ecNumber>
    </recommendedName>
</protein>
<comment type="similarity">
    <text evidence="2 10">Belongs to the HdrA family.</text>
</comment>
<keyword evidence="4 10" id="KW-0285">Flavoprotein</keyword>
<dbReference type="GO" id="GO:0016491">
    <property type="term" value="F:oxidoreductase activity"/>
    <property type="evidence" value="ECO:0007669"/>
    <property type="project" value="UniProtKB-UniRule"/>
</dbReference>
<evidence type="ECO:0000313" key="13">
    <source>
        <dbReference type="Proteomes" id="UP000570823"/>
    </source>
</evidence>
<organism evidence="12 13">
    <name type="scientific">Methanofollis tationis</name>
    <dbReference type="NCBI Taxonomy" id="81417"/>
    <lineage>
        <taxon>Archaea</taxon>
        <taxon>Methanobacteriati</taxon>
        <taxon>Methanobacteriota</taxon>
        <taxon>Stenosarchaea group</taxon>
        <taxon>Methanomicrobia</taxon>
        <taxon>Methanomicrobiales</taxon>
        <taxon>Methanomicrobiaceae</taxon>
        <taxon>Methanofollis</taxon>
    </lineage>
</organism>
<proteinExistence type="inferred from homology"/>
<dbReference type="PROSITE" id="PS51379">
    <property type="entry name" value="4FE4S_FER_2"/>
    <property type="match status" value="2"/>
</dbReference>
<dbReference type="EMBL" id="JABXWR010000001">
    <property type="protein sequence ID" value="NVO66897.1"/>
    <property type="molecule type" value="Genomic_DNA"/>
</dbReference>
<comment type="subunit">
    <text evidence="10">The ferredoxin:CoB-CoM heterodisulfide reductase is composed of three subunits; HdrA, HdrB and HdrC.</text>
</comment>
<dbReference type="RefSeq" id="WP_176788548.1">
    <property type="nucleotide sequence ID" value="NZ_JABXWR010000001.1"/>
</dbReference>
<evidence type="ECO:0000256" key="3">
    <source>
        <dbReference type="ARBA" id="ARBA00022485"/>
    </source>
</evidence>
<comment type="pathway">
    <text evidence="10">Cofactor metabolism; coenzyme M-coenzyme B heterodisulfide reduction; coenzyme B and coenzyme M from coenzyme M-coenzyme B heterodisulfide: step 1/1.</text>
</comment>
<evidence type="ECO:0000256" key="2">
    <source>
        <dbReference type="ARBA" id="ARBA00006561"/>
    </source>
</evidence>
<dbReference type="Pfam" id="PF12831">
    <property type="entry name" value="FAD_oxidored"/>
    <property type="match status" value="1"/>
</dbReference>
<evidence type="ECO:0000256" key="6">
    <source>
        <dbReference type="ARBA" id="ARBA00022827"/>
    </source>
</evidence>
<dbReference type="PANTHER" id="PTHR43498:SF1">
    <property type="entry name" value="COB--COM HETERODISULFIDE REDUCTASE IRON-SULFUR SUBUNIT A"/>
    <property type="match status" value="1"/>
</dbReference>
<evidence type="ECO:0000256" key="4">
    <source>
        <dbReference type="ARBA" id="ARBA00022630"/>
    </source>
</evidence>
<dbReference type="InterPro" id="IPR039650">
    <property type="entry name" value="HdrA-like"/>
</dbReference>
<comment type="caution">
    <text evidence="12">The sequence shown here is derived from an EMBL/GenBank/DDBJ whole genome shotgun (WGS) entry which is preliminary data.</text>
</comment>
<dbReference type="EC" id="1.8.-.-" evidence="10"/>
<keyword evidence="9 10" id="KW-0411">Iron-sulfur</keyword>
<evidence type="ECO:0000256" key="7">
    <source>
        <dbReference type="ARBA" id="ARBA00023002"/>
    </source>
</evidence>
<dbReference type="InterPro" id="IPR017900">
    <property type="entry name" value="4Fe4S_Fe_S_CS"/>
</dbReference>
<dbReference type="InterPro" id="IPR017896">
    <property type="entry name" value="4Fe4S_Fe-S-bd"/>
</dbReference>
<evidence type="ECO:0000256" key="5">
    <source>
        <dbReference type="ARBA" id="ARBA00022723"/>
    </source>
</evidence>
<keyword evidence="5 10" id="KW-0479">Metal-binding</keyword>
<keyword evidence="13" id="KW-1185">Reference proteome</keyword>
<evidence type="ECO:0000256" key="1">
    <source>
        <dbReference type="ARBA" id="ARBA00001974"/>
    </source>
</evidence>
<sequence length="427" mass="46328">MAEVVVVGGGIAGIQAALDIAQHGVAVHLVEREPTIGGHMAMLDKTFPTNDCSMCILSPKMVEVERHPLITVHTCTEVTGVEGEVGDFTVRMRRHPRYVDDERCNGCGDCTEVCPVEVYNRFDAGIGVRKAIYRPMPQSVPNVTIRDAEHCIDCGLCYEACGREAVLHDDEDREEEFSVKAASLVITTGYGTFDPRKKGNLRYLSIPDVITSLEFERMINASGPTGGEMRRLSDGTLPESVVFLQCVGSRDMQVDRPYCSCVCCMAAVKNAILIREHHPEIAVTVLYIDLRAYGKGYEEYFNRAGDMGVRFLRGLPGEIAQKNGGIELQVENSETGEVETLHPGLVVLSVGMQPPAGMEALAERLGITLEKTGFVQTQDEKMNTVATIRPGIYVAGTAVAPKDIPDSVAMGGAAAMRAYTDALRAGP</sequence>
<evidence type="ECO:0000256" key="10">
    <source>
        <dbReference type="RuleBase" id="RU366072"/>
    </source>
</evidence>
<dbReference type="Gene3D" id="3.30.70.20">
    <property type="match status" value="1"/>
</dbReference>
<keyword evidence="3 10" id="KW-0004">4Fe-4S</keyword>
<evidence type="ECO:0000256" key="8">
    <source>
        <dbReference type="ARBA" id="ARBA00023004"/>
    </source>
</evidence>
<dbReference type="AlphaFoldDB" id="A0A7K4HPB0"/>
<comment type="cofactor">
    <cofactor evidence="1 10">
        <name>FAD</name>
        <dbReference type="ChEBI" id="CHEBI:57692"/>
    </cofactor>
</comment>
<name>A0A7K4HPB0_9EURY</name>
<dbReference type="Pfam" id="PF13187">
    <property type="entry name" value="Fer4_9"/>
    <property type="match status" value="1"/>
</dbReference>
<dbReference type="GO" id="GO:0051539">
    <property type="term" value="F:4 iron, 4 sulfur cluster binding"/>
    <property type="evidence" value="ECO:0007669"/>
    <property type="project" value="UniProtKB-UniRule"/>
</dbReference>
<reference evidence="12 13" key="1">
    <citation type="submission" date="2020-06" db="EMBL/GenBank/DDBJ databases">
        <title>Methanofollis fontis sp. nov., a methanogen isolated from marine sediments near a cold seep at Four-Way Closure Ridge offshore southwestern Taiwan.</title>
        <authorList>
            <person name="Chen S.-C."/>
            <person name="Teng N.-H."/>
            <person name="Lin Y.-S."/>
            <person name="Lai M.-C."/>
            <person name="Chen H.-H."/>
            <person name="Wang C.-C."/>
        </authorList>
    </citation>
    <scope>NUCLEOTIDE SEQUENCE [LARGE SCALE GENOMIC DNA]</scope>
    <source>
        <strain evidence="12 13">DSM 2702</strain>
    </source>
</reference>
<dbReference type="InterPro" id="IPR036188">
    <property type="entry name" value="FAD/NAD-bd_sf"/>
</dbReference>
<keyword evidence="7 10" id="KW-0560">Oxidoreductase</keyword>
<evidence type="ECO:0000313" key="12">
    <source>
        <dbReference type="EMBL" id="NVO66897.1"/>
    </source>
</evidence>
<dbReference type="SUPFAM" id="SSF51905">
    <property type="entry name" value="FAD/NAD(P)-binding domain"/>
    <property type="match status" value="1"/>
</dbReference>
<dbReference type="GO" id="GO:0046872">
    <property type="term" value="F:metal ion binding"/>
    <property type="evidence" value="ECO:0007669"/>
    <property type="project" value="UniProtKB-KW"/>
</dbReference>
<accession>A0A7K4HPB0</accession>
<dbReference type="UniPathway" id="UPA00647">
    <property type="reaction ID" value="UER00700"/>
</dbReference>